<dbReference type="RefSeq" id="WP_272746049.1">
    <property type="nucleotide sequence ID" value="NZ_JAQQKV010000004.1"/>
</dbReference>
<gene>
    <name evidence="2" type="ORF">PQU98_16425</name>
</gene>
<evidence type="ECO:0000313" key="2">
    <source>
        <dbReference type="EMBL" id="MDC7677731.1"/>
    </source>
</evidence>
<sequence length="70" mass="7586">MPTDSNSLERDHHPATTHADVRRLKWFIVACVVLIVAWLSVSTVTTAAQPAPPAEAKATPDSPDLIIELI</sequence>
<keyword evidence="3" id="KW-1185">Reference proteome</keyword>
<organism evidence="2 3">
    <name type="scientific">Asticcacaulis machinosus</name>
    <dbReference type="NCBI Taxonomy" id="2984211"/>
    <lineage>
        <taxon>Bacteria</taxon>
        <taxon>Pseudomonadati</taxon>
        <taxon>Pseudomonadota</taxon>
        <taxon>Alphaproteobacteria</taxon>
        <taxon>Caulobacterales</taxon>
        <taxon>Caulobacteraceae</taxon>
        <taxon>Asticcacaulis</taxon>
    </lineage>
</organism>
<keyword evidence="1" id="KW-0812">Transmembrane</keyword>
<comment type="caution">
    <text evidence="2">The sequence shown here is derived from an EMBL/GenBank/DDBJ whole genome shotgun (WGS) entry which is preliminary data.</text>
</comment>
<keyword evidence="1" id="KW-1133">Transmembrane helix</keyword>
<feature type="transmembrane region" description="Helical" evidence="1">
    <location>
        <begin position="26"/>
        <end position="48"/>
    </location>
</feature>
<protein>
    <submittedName>
        <fullName evidence="2">Uncharacterized protein</fullName>
    </submittedName>
</protein>
<reference evidence="2 3" key="1">
    <citation type="submission" date="2023-01" db="EMBL/GenBank/DDBJ databases">
        <title>Novel species of the genus Asticcacaulis isolated from rivers.</title>
        <authorList>
            <person name="Lu H."/>
        </authorList>
    </citation>
    <scope>NUCLEOTIDE SEQUENCE [LARGE SCALE GENOMIC DNA]</scope>
    <source>
        <strain evidence="2 3">LKC15W</strain>
    </source>
</reference>
<proteinExistence type="predicted"/>
<accession>A0ABT5HNB5</accession>
<name>A0ABT5HNB5_9CAUL</name>
<dbReference type="Proteomes" id="UP001218579">
    <property type="component" value="Unassembled WGS sequence"/>
</dbReference>
<dbReference type="EMBL" id="JAQQKV010000004">
    <property type="protein sequence ID" value="MDC7677731.1"/>
    <property type="molecule type" value="Genomic_DNA"/>
</dbReference>
<keyword evidence="1" id="KW-0472">Membrane</keyword>
<evidence type="ECO:0000256" key="1">
    <source>
        <dbReference type="SAM" id="Phobius"/>
    </source>
</evidence>
<evidence type="ECO:0000313" key="3">
    <source>
        <dbReference type="Proteomes" id="UP001218579"/>
    </source>
</evidence>